<dbReference type="PANTHER" id="PTHR34309">
    <property type="entry name" value="SLR1406 PROTEIN"/>
    <property type="match status" value="1"/>
</dbReference>
<evidence type="ECO:0000313" key="2">
    <source>
        <dbReference type="Proteomes" id="UP001169760"/>
    </source>
</evidence>
<dbReference type="Gene3D" id="3.30.450.150">
    <property type="entry name" value="Haem-degrading domain"/>
    <property type="match status" value="1"/>
</dbReference>
<dbReference type="RefSeq" id="WP_303490847.1">
    <property type="nucleotide sequence ID" value="NZ_JAUOPB010000002.1"/>
</dbReference>
<protein>
    <submittedName>
        <fullName evidence="1">Heme-binding protein</fullName>
    </submittedName>
</protein>
<gene>
    <name evidence="1" type="ORF">Q4521_02860</name>
</gene>
<sequence>MRGLSLRQALTAIDCALGYAQQQSLPPLTIVVLDAGAHVKASASADGSGTQRYEIALGKASAALGMGFGTRTFSELVKKGTLPAEFSSAINGATHGRFIPLPGGVLIFEQGQVVGAIGISGASSNADEEVAIAAIEQCGLTAGL</sequence>
<comment type="caution">
    <text evidence="1">The sequence shown here is derived from an EMBL/GenBank/DDBJ whole genome shotgun (WGS) entry which is preliminary data.</text>
</comment>
<dbReference type="InterPro" id="IPR005624">
    <property type="entry name" value="PduO/GlcC-like"/>
</dbReference>
<organism evidence="1 2">
    <name type="scientific">Saccharophagus degradans</name>
    <dbReference type="NCBI Taxonomy" id="86304"/>
    <lineage>
        <taxon>Bacteria</taxon>
        <taxon>Pseudomonadati</taxon>
        <taxon>Pseudomonadota</taxon>
        <taxon>Gammaproteobacteria</taxon>
        <taxon>Cellvibrionales</taxon>
        <taxon>Cellvibrionaceae</taxon>
        <taxon>Saccharophagus</taxon>
    </lineage>
</organism>
<dbReference type="InterPro" id="IPR052517">
    <property type="entry name" value="GlcG_carb_metab_protein"/>
</dbReference>
<accession>A0AAW7X369</accession>
<dbReference type="Pfam" id="PF03928">
    <property type="entry name" value="HbpS-like"/>
    <property type="match status" value="1"/>
</dbReference>
<dbReference type="InterPro" id="IPR038084">
    <property type="entry name" value="PduO/GlcC-like_sf"/>
</dbReference>
<dbReference type="Proteomes" id="UP001169760">
    <property type="component" value="Unassembled WGS sequence"/>
</dbReference>
<name>A0AAW7X369_9GAMM</name>
<evidence type="ECO:0000313" key="1">
    <source>
        <dbReference type="EMBL" id="MDO6421403.1"/>
    </source>
</evidence>
<proteinExistence type="predicted"/>
<dbReference type="SUPFAM" id="SSF143744">
    <property type="entry name" value="GlcG-like"/>
    <property type="match status" value="1"/>
</dbReference>
<dbReference type="EMBL" id="JAUOPB010000002">
    <property type="protein sequence ID" value="MDO6421403.1"/>
    <property type="molecule type" value="Genomic_DNA"/>
</dbReference>
<dbReference type="PANTHER" id="PTHR34309:SF10">
    <property type="entry name" value="SLR1406 PROTEIN"/>
    <property type="match status" value="1"/>
</dbReference>
<reference evidence="1" key="1">
    <citation type="submission" date="2023-07" db="EMBL/GenBank/DDBJ databases">
        <title>Genome content predicts the carbon catabolic preferences of heterotrophic bacteria.</title>
        <authorList>
            <person name="Gralka M."/>
        </authorList>
    </citation>
    <scope>NUCLEOTIDE SEQUENCE</scope>
    <source>
        <strain evidence="1">I3M17_2</strain>
    </source>
</reference>
<dbReference type="AlphaFoldDB" id="A0AAW7X369"/>